<dbReference type="SUPFAM" id="SSF160719">
    <property type="entry name" value="gpW/gp25-like"/>
    <property type="match status" value="1"/>
</dbReference>
<dbReference type="Proteomes" id="UP000269692">
    <property type="component" value="Unassembled WGS sequence"/>
</dbReference>
<dbReference type="OrthoDB" id="9802846at2"/>
<proteinExistence type="predicted"/>
<comment type="caution">
    <text evidence="2">The sequence shown here is derived from an EMBL/GenBank/DDBJ whole genome shotgun (WGS) entry which is preliminary data.</text>
</comment>
<reference evidence="2 3" key="1">
    <citation type="submission" date="2018-10" db="EMBL/GenBank/DDBJ databases">
        <title>Xanthobacter tagetidis genome sequencing and assembly.</title>
        <authorList>
            <person name="Maclea K.S."/>
            <person name="Goen A.E."/>
            <person name="Fatima S.A."/>
        </authorList>
    </citation>
    <scope>NUCLEOTIDE SEQUENCE [LARGE SCALE GENOMIC DNA]</scope>
    <source>
        <strain evidence="2 3">ATCC 700314</strain>
    </source>
</reference>
<keyword evidence="3" id="KW-1185">Reference proteome</keyword>
<evidence type="ECO:0000313" key="3">
    <source>
        <dbReference type="Proteomes" id="UP000269692"/>
    </source>
</evidence>
<dbReference type="Gene3D" id="3.10.450.40">
    <property type="match status" value="1"/>
</dbReference>
<dbReference type="AlphaFoldDB" id="A0A3L7AJZ0"/>
<protein>
    <submittedName>
        <fullName evidence="2">Baseplate assembly protein</fullName>
    </submittedName>
</protein>
<dbReference type="RefSeq" id="WP_121622370.1">
    <property type="nucleotide sequence ID" value="NZ_JACIIW010000006.1"/>
</dbReference>
<feature type="domain" description="IraD/Gp25-like" evidence="1">
    <location>
        <begin position="16"/>
        <end position="100"/>
    </location>
</feature>
<name>A0A3L7AJZ0_9HYPH</name>
<sequence>MAGIDARTGKLLSGWAHVLQSVEKILLTGFGERMGRRWFGSFVPALLGELAVERSVLRFFTAIWTALDLWEPRLRIARIRFAGTADEVREGTGRFEIDAVYLPRGHLGDTTPAGRRTIAGEAAAGTITVTGS</sequence>
<dbReference type="InterPro" id="IPR007048">
    <property type="entry name" value="IraD/Gp25-like"/>
</dbReference>
<evidence type="ECO:0000313" key="2">
    <source>
        <dbReference type="EMBL" id="RLP80577.1"/>
    </source>
</evidence>
<gene>
    <name evidence="2" type="ORF">D9R14_05890</name>
</gene>
<accession>A0A3L7AJZ0</accession>
<evidence type="ECO:0000259" key="1">
    <source>
        <dbReference type="Pfam" id="PF04965"/>
    </source>
</evidence>
<dbReference type="EMBL" id="RCTF01000003">
    <property type="protein sequence ID" value="RLP80577.1"/>
    <property type="molecule type" value="Genomic_DNA"/>
</dbReference>
<organism evidence="2 3">
    <name type="scientific">Xanthobacter tagetidis</name>
    <dbReference type="NCBI Taxonomy" id="60216"/>
    <lineage>
        <taxon>Bacteria</taxon>
        <taxon>Pseudomonadati</taxon>
        <taxon>Pseudomonadota</taxon>
        <taxon>Alphaproteobacteria</taxon>
        <taxon>Hyphomicrobiales</taxon>
        <taxon>Xanthobacteraceae</taxon>
        <taxon>Xanthobacter</taxon>
    </lineage>
</organism>
<dbReference type="Pfam" id="PF04965">
    <property type="entry name" value="GPW_gp25"/>
    <property type="match status" value="1"/>
</dbReference>